<evidence type="ECO:0000256" key="6">
    <source>
        <dbReference type="PIRSR" id="PIRSR000190-1"/>
    </source>
</evidence>
<dbReference type="InterPro" id="IPR012349">
    <property type="entry name" value="Split_barrel_FMN-bd"/>
</dbReference>
<feature type="binding site" evidence="5 7">
    <location>
        <position position="81"/>
    </location>
    <ligand>
        <name>FMN</name>
        <dbReference type="ChEBI" id="CHEBI:58210"/>
    </ligand>
</feature>
<dbReference type="Pfam" id="PF10590">
    <property type="entry name" value="PNP_phzG_C"/>
    <property type="match status" value="1"/>
</dbReference>
<feature type="binding site" evidence="5 7">
    <location>
        <begin position="75"/>
        <end position="76"/>
    </location>
    <ligand>
        <name>FMN</name>
        <dbReference type="ChEBI" id="CHEBI:58210"/>
    </ligand>
</feature>
<dbReference type="GO" id="GO:0004733">
    <property type="term" value="F:pyridoxamine phosphate oxidase activity"/>
    <property type="evidence" value="ECO:0007669"/>
    <property type="project" value="UniProtKB-UniRule"/>
</dbReference>
<dbReference type="PIRSF" id="PIRSF000190">
    <property type="entry name" value="Pyd_amn-ph_oxd"/>
    <property type="match status" value="1"/>
</dbReference>
<feature type="binding site" evidence="6">
    <location>
        <begin position="7"/>
        <end position="10"/>
    </location>
    <ligand>
        <name>substrate</name>
    </ligand>
</feature>
<evidence type="ECO:0000259" key="9">
    <source>
        <dbReference type="Pfam" id="PF10590"/>
    </source>
</evidence>
<feature type="binding site" evidence="5 6">
    <location>
        <position position="65"/>
    </location>
    <ligand>
        <name>substrate</name>
    </ligand>
</feature>
<feature type="binding site" evidence="5">
    <location>
        <begin position="60"/>
        <end position="65"/>
    </location>
    <ligand>
        <name>FMN</name>
        <dbReference type="ChEBI" id="CHEBI:58210"/>
    </ligand>
</feature>
<evidence type="ECO:0000313" key="11">
    <source>
        <dbReference type="Proteomes" id="UP001329313"/>
    </source>
</evidence>
<dbReference type="EMBL" id="CP137080">
    <property type="protein sequence ID" value="WOQ70676.1"/>
    <property type="molecule type" value="Genomic_DNA"/>
</dbReference>
<dbReference type="PANTHER" id="PTHR10851:SF0">
    <property type="entry name" value="PYRIDOXINE-5'-PHOSPHATE OXIDASE"/>
    <property type="match status" value="1"/>
</dbReference>
<feature type="binding site" evidence="5 6">
    <location>
        <position position="126"/>
    </location>
    <ligand>
        <name>substrate</name>
    </ligand>
</feature>
<proteinExistence type="inferred from homology"/>
<feature type="domain" description="Pyridoxine 5'-phosphate oxidase dimerisation C-terminal" evidence="9">
    <location>
        <begin position="172"/>
        <end position="214"/>
    </location>
</feature>
<reference evidence="10 11" key="1">
    <citation type="submission" date="2023-10" db="EMBL/GenBank/DDBJ databases">
        <title>Y20.</title>
        <authorList>
            <person name="Zhang G."/>
            <person name="Ding Y."/>
        </authorList>
    </citation>
    <scope>NUCLEOTIDE SEQUENCE [LARGE SCALE GENOMIC DNA]</scope>
    <source>
        <strain evidence="10 11">Y20</strain>
    </source>
</reference>
<comment type="cofactor">
    <cofactor evidence="5 7">
        <name>FMN</name>
        <dbReference type="ChEBI" id="CHEBI:58210"/>
    </cofactor>
    <text evidence="5 7">Binds 1 FMN per subunit.</text>
</comment>
<evidence type="ECO:0000256" key="3">
    <source>
        <dbReference type="ARBA" id="ARBA00022643"/>
    </source>
</evidence>
<dbReference type="GO" id="GO:0008615">
    <property type="term" value="P:pyridoxine biosynthetic process"/>
    <property type="evidence" value="ECO:0007669"/>
    <property type="project" value="UniProtKB-UniRule"/>
</dbReference>
<feature type="domain" description="Pyridoxamine 5'-phosphate oxidase N-terminal" evidence="8">
    <location>
        <begin position="35"/>
        <end position="155"/>
    </location>
</feature>
<name>A0AAU0MKQ4_9MICO</name>
<gene>
    <name evidence="5 10" type="primary">pdxH</name>
    <name evidence="10" type="ORF">RYJ27_05640</name>
</gene>
<sequence length="214" mass="24202">MDPLSHRAEYELDALDEADFAPEPLAQLAQWLERASDAGLVEPNAMVISTIDPGEQPSSRTVLLRGIDESGLLFYTNRQSRKGRALAHRAAASALFPWYALQRQVIVAGRVELVDDAASDAYFAARPRASQIAARASHQSEEIGSRAELEAAFAREAARWQHEERVPRPDFWGGYRLVVDEAEFWQGRRSRLHDRIVYRRGAGEQTWELHRLQP</sequence>
<dbReference type="KEGG" id="mliy:RYJ27_05640"/>
<dbReference type="InterPro" id="IPR019576">
    <property type="entry name" value="Pyridoxamine_oxidase_dimer_C"/>
</dbReference>
<feature type="binding site" evidence="5 6">
    <location>
        <position position="130"/>
    </location>
    <ligand>
        <name>substrate</name>
    </ligand>
</feature>
<comment type="function">
    <text evidence="5">Catalyzes the oxidation of either pyridoxine 5'-phosphate (PNP) or pyridoxamine 5'-phosphate (PMP) into pyridoxal 5'-phosphate (PLP).</text>
</comment>
<feature type="binding site" evidence="5 7">
    <location>
        <position position="195"/>
    </location>
    <ligand>
        <name>FMN</name>
        <dbReference type="ChEBI" id="CHEBI:58210"/>
    </ligand>
</feature>
<keyword evidence="5" id="KW-0664">Pyridoxine biosynthesis</keyword>
<dbReference type="InterPro" id="IPR011576">
    <property type="entry name" value="Pyridox_Oxase_N"/>
</dbReference>
<feature type="binding site" evidence="5 7">
    <location>
        <position position="82"/>
    </location>
    <ligand>
        <name>FMN</name>
        <dbReference type="ChEBI" id="CHEBI:58210"/>
    </ligand>
</feature>
<keyword evidence="11" id="KW-1185">Reference proteome</keyword>
<dbReference type="AlphaFoldDB" id="A0AAU0MKQ4"/>
<evidence type="ECO:0000256" key="5">
    <source>
        <dbReference type="HAMAP-Rule" id="MF_01629"/>
    </source>
</evidence>
<comment type="pathway">
    <text evidence="5">Cofactor metabolism; pyridoxal 5'-phosphate salvage; pyridoxal 5'-phosphate from pyridoxine 5'-phosphate: step 1/1.</text>
</comment>
<evidence type="ECO:0000256" key="2">
    <source>
        <dbReference type="ARBA" id="ARBA00022630"/>
    </source>
</evidence>
<feature type="binding site" evidence="5 6">
    <location>
        <begin position="191"/>
        <end position="193"/>
    </location>
    <ligand>
        <name>substrate</name>
    </ligand>
</feature>
<dbReference type="PANTHER" id="PTHR10851">
    <property type="entry name" value="PYRIDOXINE-5-PHOSPHATE OXIDASE"/>
    <property type="match status" value="1"/>
</dbReference>
<dbReference type="EC" id="1.4.3.5" evidence="5"/>
<accession>A0AAU0MKQ4</accession>
<dbReference type="NCBIfam" id="NF004231">
    <property type="entry name" value="PRK05679.1"/>
    <property type="match status" value="1"/>
</dbReference>
<dbReference type="PROSITE" id="PS01064">
    <property type="entry name" value="PYRIDOX_OXIDASE"/>
    <property type="match status" value="1"/>
</dbReference>
<dbReference type="InterPro" id="IPR000659">
    <property type="entry name" value="Pyridox_Oxase"/>
</dbReference>
<dbReference type="HAMAP" id="MF_01629">
    <property type="entry name" value="PdxH"/>
    <property type="match status" value="1"/>
</dbReference>
<dbReference type="Gene3D" id="2.30.110.10">
    <property type="entry name" value="Electron Transport, Fmn-binding Protein, Chain A"/>
    <property type="match status" value="1"/>
</dbReference>
<comment type="catalytic activity">
    <reaction evidence="5">
        <text>pyridoxamine 5'-phosphate + O2 + H2O = pyridoxal 5'-phosphate + H2O2 + NH4(+)</text>
        <dbReference type="Rhea" id="RHEA:15817"/>
        <dbReference type="ChEBI" id="CHEBI:15377"/>
        <dbReference type="ChEBI" id="CHEBI:15379"/>
        <dbReference type="ChEBI" id="CHEBI:16240"/>
        <dbReference type="ChEBI" id="CHEBI:28938"/>
        <dbReference type="ChEBI" id="CHEBI:58451"/>
        <dbReference type="ChEBI" id="CHEBI:597326"/>
        <dbReference type="EC" id="1.4.3.5"/>
    </reaction>
</comment>
<evidence type="ECO:0000259" key="8">
    <source>
        <dbReference type="Pfam" id="PF01243"/>
    </source>
</evidence>
<dbReference type="NCBIfam" id="TIGR00558">
    <property type="entry name" value="pdxH"/>
    <property type="match status" value="1"/>
</dbReference>
<comment type="subunit">
    <text evidence="5">Homodimer.</text>
</comment>
<protein>
    <recommendedName>
        <fullName evidence="5">Pyridoxine/pyridoxamine 5'-phosphate oxidase</fullName>
        <ecNumber evidence="5">1.4.3.5</ecNumber>
    </recommendedName>
    <alternativeName>
        <fullName evidence="5">PNP/PMP oxidase</fullName>
        <shortName evidence="5">PNPOx</shortName>
    </alternativeName>
    <alternativeName>
        <fullName evidence="5">Pyridoxal 5'-phosphate synthase</fullName>
    </alternativeName>
</protein>
<feature type="binding site" evidence="5 7">
    <location>
        <begin position="139"/>
        <end position="140"/>
    </location>
    <ligand>
        <name>FMN</name>
        <dbReference type="ChEBI" id="CHEBI:58210"/>
    </ligand>
</feature>
<comment type="catalytic activity">
    <reaction evidence="5">
        <text>pyridoxine 5'-phosphate + O2 = pyridoxal 5'-phosphate + H2O2</text>
        <dbReference type="Rhea" id="RHEA:15149"/>
        <dbReference type="ChEBI" id="CHEBI:15379"/>
        <dbReference type="ChEBI" id="CHEBI:16240"/>
        <dbReference type="ChEBI" id="CHEBI:58589"/>
        <dbReference type="ChEBI" id="CHEBI:597326"/>
        <dbReference type="EC" id="1.4.3.5"/>
    </reaction>
</comment>
<dbReference type="Pfam" id="PF01243">
    <property type="entry name" value="PNPOx_N"/>
    <property type="match status" value="1"/>
</dbReference>
<keyword evidence="4 5" id="KW-0560">Oxidoreductase</keyword>
<organism evidence="10 11">
    <name type="scientific">Microbacterium limosum</name>
    <dbReference type="NCBI Taxonomy" id="3079935"/>
    <lineage>
        <taxon>Bacteria</taxon>
        <taxon>Bacillati</taxon>
        <taxon>Actinomycetota</taxon>
        <taxon>Actinomycetes</taxon>
        <taxon>Micrococcales</taxon>
        <taxon>Microbacteriaceae</taxon>
        <taxon>Microbacterium</taxon>
    </lineage>
</organism>
<comment type="pathway">
    <text evidence="5">Cofactor metabolism; pyridoxal 5'-phosphate salvage; pyridoxal 5'-phosphate from pyridoxamine 5'-phosphate: step 1/1.</text>
</comment>
<keyword evidence="2 5" id="KW-0285">Flavoprotein</keyword>
<dbReference type="GO" id="GO:0010181">
    <property type="term" value="F:FMN binding"/>
    <property type="evidence" value="ECO:0007669"/>
    <property type="project" value="UniProtKB-UniRule"/>
</dbReference>
<evidence type="ECO:0000256" key="4">
    <source>
        <dbReference type="ARBA" id="ARBA00023002"/>
    </source>
</evidence>
<evidence type="ECO:0000256" key="1">
    <source>
        <dbReference type="ARBA" id="ARBA00007301"/>
    </source>
</evidence>
<evidence type="ECO:0000313" key="10">
    <source>
        <dbReference type="EMBL" id="WOQ70676.1"/>
    </source>
</evidence>
<dbReference type="SUPFAM" id="SSF50475">
    <property type="entry name" value="FMN-binding split barrel"/>
    <property type="match status" value="1"/>
</dbReference>
<evidence type="ECO:0000256" key="7">
    <source>
        <dbReference type="PIRSR" id="PIRSR000190-2"/>
    </source>
</evidence>
<keyword evidence="3 5" id="KW-0288">FMN</keyword>
<dbReference type="RefSeq" id="WP_330171745.1">
    <property type="nucleotide sequence ID" value="NZ_CP137080.1"/>
</dbReference>
<dbReference type="InterPro" id="IPR019740">
    <property type="entry name" value="Pyridox_Oxase_CS"/>
</dbReference>
<feature type="binding site" evidence="5 6">
    <location>
        <position position="122"/>
    </location>
    <ligand>
        <name>substrate</name>
    </ligand>
</feature>
<feature type="binding site" evidence="5 7">
    <location>
        <position position="104"/>
    </location>
    <ligand>
        <name>FMN</name>
        <dbReference type="ChEBI" id="CHEBI:58210"/>
    </ligand>
</feature>
<dbReference type="Proteomes" id="UP001329313">
    <property type="component" value="Chromosome"/>
</dbReference>
<feature type="binding site" evidence="5 7">
    <location>
        <position position="185"/>
    </location>
    <ligand>
        <name>FMN</name>
        <dbReference type="ChEBI" id="CHEBI:58210"/>
    </ligand>
</feature>
<comment type="similarity">
    <text evidence="1 5">Belongs to the pyridoxamine 5'-phosphate oxidase family.</text>
</comment>